<accession>A0A7J0GCX7</accession>
<protein>
    <submittedName>
        <fullName evidence="2">Uncharacterized protein</fullName>
    </submittedName>
</protein>
<gene>
    <name evidence="2" type="ORF">Acr_20g0003460</name>
</gene>
<organism evidence="2 3">
    <name type="scientific">Actinidia rufa</name>
    <dbReference type="NCBI Taxonomy" id="165716"/>
    <lineage>
        <taxon>Eukaryota</taxon>
        <taxon>Viridiplantae</taxon>
        <taxon>Streptophyta</taxon>
        <taxon>Embryophyta</taxon>
        <taxon>Tracheophyta</taxon>
        <taxon>Spermatophyta</taxon>
        <taxon>Magnoliopsida</taxon>
        <taxon>eudicotyledons</taxon>
        <taxon>Gunneridae</taxon>
        <taxon>Pentapetalae</taxon>
        <taxon>asterids</taxon>
        <taxon>Ericales</taxon>
        <taxon>Actinidiaceae</taxon>
        <taxon>Actinidia</taxon>
    </lineage>
</organism>
<feature type="transmembrane region" description="Helical" evidence="1">
    <location>
        <begin position="38"/>
        <end position="56"/>
    </location>
</feature>
<dbReference type="PANTHER" id="PTHR34214:SF1">
    <property type="entry name" value="DUF1230 FAMILY PROTEIN"/>
    <property type="match status" value="1"/>
</dbReference>
<dbReference type="InterPro" id="IPR009631">
    <property type="entry name" value="CGLD27-like"/>
</dbReference>
<evidence type="ECO:0000313" key="2">
    <source>
        <dbReference type="EMBL" id="GFZ08538.1"/>
    </source>
</evidence>
<dbReference type="OrthoDB" id="192326at2759"/>
<keyword evidence="1" id="KW-0472">Membrane</keyword>
<name>A0A7J0GCX7_9ERIC</name>
<dbReference type="AlphaFoldDB" id="A0A7J0GCX7"/>
<keyword evidence="1" id="KW-0812">Transmembrane</keyword>
<dbReference type="PANTHER" id="PTHR34214">
    <property type="match status" value="1"/>
</dbReference>
<evidence type="ECO:0000256" key="1">
    <source>
        <dbReference type="SAM" id="Phobius"/>
    </source>
</evidence>
<dbReference type="EMBL" id="BJWL01000020">
    <property type="protein sequence ID" value="GFZ08538.1"/>
    <property type="molecule type" value="Genomic_DNA"/>
</dbReference>
<keyword evidence="1" id="KW-1133">Transmembrane helix</keyword>
<dbReference type="Proteomes" id="UP000585474">
    <property type="component" value="Unassembled WGS sequence"/>
</dbReference>
<reference evidence="2 3" key="1">
    <citation type="submission" date="2019-07" db="EMBL/GenBank/DDBJ databases">
        <title>De Novo Assembly of kiwifruit Actinidia rufa.</title>
        <authorList>
            <person name="Sugita-Konishi S."/>
            <person name="Sato K."/>
            <person name="Mori E."/>
            <person name="Abe Y."/>
            <person name="Kisaki G."/>
            <person name="Hamano K."/>
            <person name="Suezawa K."/>
            <person name="Otani M."/>
            <person name="Fukuda T."/>
            <person name="Manabe T."/>
            <person name="Gomi K."/>
            <person name="Tabuchi M."/>
            <person name="Akimitsu K."/>
            <person name="Kataoka I."/>
        </authorList>
    </citation>
    <scope>NUCLEOTIDE SEQUENCE [LARGE SCALE GENOMIC DNA]</scope>
    <source>
        <strain evidence="3">cv. Fuchu</strain>
    </source>
</reference>
<proteinExistence type="predicted"/>
<keyword evidence="3" id="KW-1185">Reference proteome</keyword>
<evidence type="ECO:0000313" key="3">
    <source>
        <dbReference type="Proteomes" id="UP000585474"/>
    </source>
</evidence>
<sequence>MAFCTPWFEAIEQLGIILHWTLFYKRSVKPVLSRSKNTLIGLGASLLACVLLLINLEGSQKYSYVSSQEAGGRAVPGVYNEDSARTFEPDFFCGEPDLQ</sequence>
<comment type="caution">
    <text evidence="2">The sequence shown here is derived from an EMBL/GenBank/DDBJ whole genome shotgun (WGS) entry which is preliminary data.</text>
</comment>